<dbReference type="STRING" id="1262585.BJI46_13725"/>
<dbReference type="Gene3D" id="3.40.50.880">
    <property type="match status" value="1"/>
</dbReference>
<dbReference type="GO" id="GO:0005829">
    <property type="term" value="C:cytosol"/>
    <property type="evidence" value="ECO:0007669"/>
    <property type="project" value="TreeGrafter"/>
</dbReference>
<dbReference type="Proteomes" id="UP000185895">
    <property type="component" value="Unassembled WGS sequence"/>
</dbReference>
<feature type="domain" description="Glutamine amidotransferase" evidence="1">
    <location>
        <begin position="19"/>
        <end position="179"/>
    </location>
</feature>
<dbReference type="PROSITE" id="PS51273">
    <property type="entry name" value="GATASE_TYPE_1"/>
    <property type="match status" value="1"/>
</dbReference>
<dbReference type="InterPro" id="IPR044992">
    <property type="entry name" value="ChyE-like"/>
</dbReference>
<name>A0A1E7R3V4_9GAMM</name>
<evidence type="ECO:0000259" key="1">
    <source>
        <dbReference type="Pfam" id="PF00117"/>
    </source>
</evidence>
<dbReference type="PANTHER" id="PTHR42695:SF5">
    <property type="entry name" value="GLUTAMINE AMIDOTRANSFERASE YLR126C-RELATED"/>
    <property type="match status" value="1"/>
</dbReference>
<keyword evidence="2" id="KW-0315">Glutamine amidotransferase</keyword>
<dbReference type="EMBL" id="MKKK01000037">
    <property type="protein sequence ID" value="OEY93963.1"/>
    <property type="molecule type" value="Genomic_DNA"/>
</dbReference>
<dbReference type="NCBIfam" id="NF005458">
    <property type="entry name" value="PRK07053.1"/>
    <property type="match status" value="1"/>
</dbReference>
<evidence type="ECO:0000313" key="2">
    <source>
        <dbReference type="EMBL" id="OEY93963.1"/>
    </source>
</evidence>
<gene>
    <name evidence="2" type="ORF">BJI46_13725</name>
</gene>
<dbReference type="InterPro" id="IPR029062">
    <property type="entry name" value="Class_I_gatase-like"/>
</dbReference>
<keyword evidence="3" id="KW-1185">Reference proteome</keyword>
<reference evidence="2 3" key="1">
    <citation type="submission" date="2016-09" db="EMBL/GenBank/DDBJ databases">
        <authorList>
            <person name="Capua I."/>
            <person name="De Benedictis P."/>
            <person name="Joannis T."/>
            <person name="Lombin L.H."/>
            <person name="Cattoli G."/>
        </authorList>
    </citation>
    <scope>NUCLEOTIDE SEQUENCE [LARGE SCALE GENOMIC DNA]</scope>
    <source>
        <strain evidence="2 3">ANC 4671</strain>
    </source>
</reference>
<dbReference type="AlphaFoldDB" id="A0A1E7R3V4"/>
<proteinExistence type="predicted"/>
<comment type="caution">
    <text evidence="2">The sequence shown here is derived from an EMBL/GenBank/DDBJ whole genome shotgun (WGS) entry which is preliminary data.</text>
</comment>
<evidence type="ECO:0000313" key="3">
    <source>
        <dbReference type="Proteomes" id="UP000185895"/>
    </source>
</evidence>
<dbReference type="GO" id="GO:0016740">
    <property type="term" value="F:transferase activity"/>
    <property type="evidence" value="ECO:0007669"/>
    <property type="project" value="UniProtKB-KW"/>
</dbReference>
<dbReference type="InterPro" id="IPR017926">
    <property type="entry name" value="GATASE"/>
</dbReference>
<dbReference type="PANTHER" id="PTHR42695">
    <property type="entry name" value="GLUTAMINE AMIDOTRANSFERASE YLR126C-RELATED"/>
    <property type="match status" value="1"/>
</dbReference>
<sequence>MKIIYAIQCLAFEDLGSFAQTLGQLNYQIKYLQLGVDSVNEALNSKYPVILLGGPIGVYETKNYPYLSDLINNLEQRLKKNYPTLGICLGAQLIAIALGARVYQGHIKEIGWSRLILTDQGFASPLKYLENIHVLHWHGDTFDLPDSVKHLAGSIYYPNQAFSVGLNILALQFHVEVDPLHFERWLIGHSAELQYVQVDILNLRQENLLYGSALQNQANLLLRDWIANVTPVSH</sequence>
<protein>
    <submittedName>
        <fullName evidence="2">Glutamine amidotransferase</fullName>
    </submittedName>
</protein>
<organism evidence="2 3">
    <name type="scientific">Acinetobacter qingfengensis</name>
    <dbReference type="NCBI Taxonomy" id="1262585"/>
    <lineage>
        <taxon>Bacteria</taxon>
        <taxon>Pseudomonadati</taxon>
        <taxon>Pseudomonadota</taxon>
        <taxon>Gammaproteobacteria</taxon>
        <taxon>Moraxellales</taxon>
        <taxon>Moraxellaceae</taxon>
        <taxon>Acinetobacter</taxon>
    </lineage>
</organism>
<dbReference type="RefSeq" id="WP_070070334.1">
    <property type="nucleotide sequence ID" value="NZ_MKKK01000037.1"/>
</dbReference>
<dbReference type="Pfam" id="PF00117">
    <property type="entry name" value="GATase"/>
    <property type="match status" value="1"/>
</dbReference>
<keyword evidence="2" id="KW-0808">Transferase</keyword>
<dbReference type="SUPFAM" id="SSF52317">
    <property type="entry name" value="Class I glutamine amidotransferase-like"/>
    <property type="match status" value="1"/>
</dbReference>
<dbReference type="CDD" id="cd01741">
    <property type="entry name" value="GATase1_1"/>
    <property type="match status" value="1"/>
</dbReference>
<dbReference type="OrthoDB" id="9813383at2"/>
<accession>A0A1E7R3V4</accession>